<evidence type="ECO:0000313" key="1">
    <source>
        <dbReference type="EMBL" id="KAJ9118441.1"/>
    </source>
</evidence>
<dbReference type="EMBL" id="JASBWV010000029">
    <property type="protein sequence ID" value="KAJ9118441.1"/>
    <property type="molecule type" value="Genomic_DNA"/>
</dbReference>
<proteinExistence type="predicted"/>
<protein>
    <submittedName>
        <fullName evidence="1">Uncharacterized protein</fullName>
    </submittedName>
</protein>
<gene>
    <name evidence="1" type="ORF">QFC24_006272</name>
</gene>
<organism evidence="1 2">
    <name type="scientific">Naganishia onofrii</name>
    <dbReference type="NCBI Taxonomy" id="1851511"/>
    <lineage>
        <taxon>Eukaryota</taxon>
        <taxon>Fungi</taxon>
        <taxon>Dikarya</taxon>
        <taxon>Basidiomycota</taxon>
        <taxon>Agaricomycotina</taxon>
        <taxon>Tremellomycetes</taxon>
        <taxon>Filobasidiales</taxon>
        <taxon>Filobasidiaceae</taxon>
        <taxon>Naganishia</taxon>
    </lineage>
</organism>
<comment type="caution">
    <text evidence="1">The sequence shown here is derived from an EMBL/GenBank/DDBJ whole genome shotgun (WGS) entry which is preliminary data.</text>
</comment>
<sequence>MQEDEKARRDSLGESLICDHCGNSTALPSKESNTGISVWLSSAANNVGSRAERDMQSILDGERGGSTKEPDGPARTSSTRAPDDEAPQISAIRSEAADSMLNVQCWLQQELEERQQRFKEQKTGLDFQFERAALESILSYFQESVKRIQQDCDERLSSLTAGSAPQTGKKDLEYCCRSDLLTNCECVILSTR</sequence>
<reference evidence="1" key="1">
    <citation type="submission" date="2023-04" db="EMBL/GenBank/DDBJ databases">
        <title>Draft Genome sequencing of Naganishia species isolated from polar environments using Oxford Nanopore Technology.</title>
        <authorList>
            <person name="Leo P."/>
            <person name="Venkateswaran K."/>
        </authorList>
    </citation>
    <scope>NUCLEOTIDE SEQUENCE</scope>
    <source>
        <strain evidence="1">DBVPG 5303</strain>
    </source>
</reference>
<dbReference type="Proteomes" id="UP001234202">
    <property type="component" value="Unassembled WGS sequence"/>
</dbReference>
<accession>A0ACC2X4U7</accession>
<evidence type="ECO:0000313" key="2">
    <source>
        <dbReference type="Proteomes" id="UP001234202"/>
    </source>
</evidence>
<name>A0ACC2X4U7_9TREE</name>
<keyword evidence="2" id="KW-1185">Reference proteome</keyword>